<dbReference type="OrthoDB" id="1684528at2"/>
<organism evidence="1 2">
    <name type="scientific">Sporosarcina newyorkensis 2681</name>
    <dbReference type="NCBI Taxonomy" id="1027292"/>
    <lineage>
        <taxon>Bacteria</taxon>
        <taxon>Bacillati</taxon>
        <taxon>Bacillota</taxon>
        <taxon>Bacilli</taxon>
        <taxon>Bacillales</taxon>
        <taxon>Caryophanaceae</taxon>
        <taxon>Sporosarcina</taxon>
    </lineage>
</organism>
<protein>
    <submittedName>
        <fullName evidence="1">Uncharacterized protein</fullName>
    </submittedName>
</protein>
<dbReference type="eggNOG" id="COG5005">
    <property type="taxonomic scope" value="Bacteria"/>
</dbReference>
<evidence type="ECO:0000313" key="1">
    <source>
        <dbReference type="EMBL" id="EGQ21073.1"/>
    </source>
</evidence>
<reference evidence="1 2" key="1">
    <citation type="submission" date="2011-04" db="EMBL/GenBank/DDBJ databases">
        <authorList>
            <person name="Muzny D."/>
            <person name="Qin X."/>
            <person name="Deng J."/>
            <person name="Jiang H."/>
            <person name="Liu Y."/>
            <person name="Qu J."/>
            <person name="Song X.-Z."/>
            <person name="Zhang L."/>
            <person name="Thornton R."/>
            <person name="Coyle M."/>
            <person name="Francisco L."/>
            <person name="Jackson L."/>
            <person name="Javaid M."/>
            <person name="Korchina V."/>
            <person name="Kovar C."/>
            <person name="Mata R."/>
            <person name="Mathew T."/>
            <person name="Ngo R."/>
            <person name="Nguyen L."/>
            <person name="Nguyen N."/>
            <person name="Okwuonu G."/>
            <person name="Ongeri F."/>
            <person name="Pham C."/>
            <person name="Simmons D."/>
            <person name="Wilczek-Boney K."/>
            <person name="Hale W."/>
            <person name="Jakkamsetti A."/>
            <person name="Pham P."/>
            <person name="Ruth R."/>
            <person name="San Lucas F."/>
            <person name="Warren J."/>
            <person name="Zhang J."/>
            <person name="Zhao Z."/>
            <person name="Zhou C."/>
            <person name="Zhu D."/>
            <person name="Lee S."/>
            <person name="Bess C."/>
            <person name="Blankenburg K."/>
            <person name="Forbes L."/>
            <person name="Fu Q."/>
            <person name="Gubbala S."/>
            <person name="Hirani K."/>
            <person name="Jayaseelan J.C."/>
            <person name="Lara F."/>
            <person name="Munidasa M."/>
            <person name="Palculict T."/>
            <person name="Patil S."/>
            <person name="Pu L.-L."/>
            <person name="Saada N."/>
            <person name="Tang L."/>
            <person name="Weissenberger G."/>
            <person name="Zhu Y."/>
            <person name="Hemphill L."/>
            <person name="Shang Y."/>
            <person name="Youmans B."/>
            <person name="Ayvaz T."/>
            <person name="Ross M."/>
            <person name="Santibanez J."/>
            <person name="Aqrawi P."/>
            <person name="Gross S."/>
            <person name="Joshi V."/>
            <person name="Fowler G."/>
            <person name="Nazareth L."/>
            <person name="Reid J."/>
            <person name="Worley K."/>
            <person name="Petrosino J."/>
            <person name="Highlander S."/>
            <person name="Gibbs R."/>
        </authorList>
    </citation>
    <scope>NUCLEOTIDE SEQUENCE [LARGE SCALE GENOMIC DNA]</scope>
    <source>
        <strain evidence="1 2">2681</strain>
    </source>
</reference>
<dbReference type="HOGENOM" id="CLU_149871_0_0_9"/>
<dbReference type="AlphaFoldDB" id="F9DX25"/>
<proteinExistence type="predicted"/>
<dbReference type="EMBL" id="AFPZ01000105">
    <property type="protein sequence ID" value="EGQ21073.1"/>
    <property type="molecule type" value="Genomic_DNA"/>
</dbReference>
<sequence length="141" mass="15558">MANFHADEYLDRKEAGMYLLGRNIGKGMERTAKMKAPWRDRTGNTRRAIHGGADPTANGAIIYLAHGSMVGTYLEEGTGIYGPRGTPIVPVRSKALRFTVGGSQIFAKEVKGMPKQPIIEPTAKESLPMIEEQVYRYWGST</sequence>
<comment type="caution">
    <text evidence="1">The sequence shown here is derived from an EMBL/GenBank/DDBJ whole genome shotgun (WGS) entry which is preliminary data.</text>
</comment>
<accession>F9DX25</accession>
<dbReference type="RefSeq" id="WP_009498047.1">
    <property type="nucleotide sequence ID" value="NZ_GL982998.1"/>
</dbReference>
<gene>
    <name evidence="1" type="ORF">HMPREF9372_3356</name>
</gene>
<evidence type="ECO:0000313" key="2">
    <source>
        <dbReference type="Proteomes" id="UP000005316"/>
    </source>
</evidence>
<dbReference type="Proteomes" id="UP000005316">
    <property type="component" value="Unassembled WGS sequence"/>
</dbReference>
<name>F9DX25_9BACL</name>